<dbReference type="GO" id="GO:0004425">
    <property type="term" value="F:indole-3-glycerol-phosphate synthase activity"/>
    <property type="evidence" value="ECO:0007669"/>
    <property type="project" value="UniProtKB-EC"/>
</dbReference>
<name>A0A381RPE2_9ZZZZ</name>
<evidence type="ECO:0000256" key="4">
    <source>
        <dbReference type="ARBA" id="ARBA00022605"/>
    </source>
</evidence>
<dbReference type="EMBL" id="UINC01002003">
    <property type="protein sequence ID" value="SUZ91767.1"/>
    <property type="molecule type" value="Genomic_DNA"/>
</dbReference>
<keyword evidence="8" id="KW-0456">Lyase</keyword>
<keyword evidence="4" id="KW-0028">Amino-acid biosynthesis</keyword>
<evidence type="ECO:0000256" key="6">
    <source>
        <dbReference type="ARBA" id="ARBA00022822"/>
    </source>
</evidence>
<keyword evidence="6" id="KW-0822">Tryptophan biosynthesis</keyword>
<dbReference type="GO" id="GO:0000162">
    <property type="term" value="P:L-tryptophan biosynthetic process"/>
    <property type="evidence" value="ECO:0007669"/>
    <property type="project" value="UniProtKB-UniPathway"/>
</dbReference>
<dbReference type="Pfam" id="PF00218">
    <property type="entry name" value="IGPS"/>
    <property type="match status" value="1"/>
</dbReference>
<dbReference type="PANTHER" id="PTHR22854:SF2">
    <property type="entry name" value="INDOLE-3-GLYCEROL-PHOSPHATE SYNTHASE"/>
    <property type="match status" value="1"/>
</dbReference>
<evidence type="ECO:0000256" key="5">
    <source>
        <dbReference type="ARBA" id="ARBA00022793"/>
    </source>
</evidence>
<evidence type="ECO:0000256" key="9">
    <source>
        <dbReference type="SAM" id="MobiDB-lite"/>
    </source>
</evidence>
<reference evidence="11" key="1">
    <citation type="submission" date="2018-05" db="EMBL/GenBank/DDBJ databases">
        <authorList>
            <person name="Lanie J.A."/>
            <person name="Ng W.-L."/>
            <person name="Kazmierczak K.M."/>
            <person name="Andrzejewski T.M."/>
            <person name="Davidsen T.M."/>
            <person name="Wayne K.J."/>
            <person name="Tettelin H."/>
            <person name="Glass J.I."/>
            <person name="Rusch D."/>
            <person name="Podicherti R."/>
            <person name="Tsui H.-C.T."/>
            <person name="Winkler M.E."/>
        </authorList>
    </citation>
    <scope>NUCLEOTIDE SEQUENCE</scope>
</reference>
<evidence type="ECO:0000313" key="11">
    <source>
        <dbReference type="EMBL" id="SUZ91767.1"/>
    </source>
</evidence>
<protein>
    <recommendedName>
        <fullName evidence="3">indole-3-glycerol-phosphate synthase</fullName>
        <ecNumber evidence="3">4.1.1.48</ecNumber>
    </recommendedName>
</protein>
<feature type="domain" description="Indole-3-glycerol phosphate synthase" evidence="10">
    <location>
        <begin position="5"/>
        <end position="259"/>
    </location>
</feature>
<evidence type="ECO:0000259" key="10">
    <source>
        <dbReference type="Pfam" id="PF00218"/>
    </source>
</evidence>
<feature type="region of interest" description="Disordered" evidence="9">
    <location>
        <begin position="13"/>
        <end position="34"/>
    </location>
</feature>
<evidence type="ECO:0000256" key="8">
    <source>
        <dbReference type="ARBA" id="ARBA00023239"/>
    </source>
</evidence>
<dbReference type="AlphaFoldDB" id="A0A381RPE2"/>
<evidence type="ECO:0000256" key="1">
    <source>
        <dbReference type="ARBA" id="ARBA00001633"/>
    </source>
</evidence>
<keyword evidence="5" id="KW-0210">Decarboxylase</keyword>
<dbReference type="UniPathway" id="UPA00035">
    <property type="reaction ID" value="UER00043"/>
</dbReference>
<dbReference type="FunFam" id="3.20.20.70:FF:000024">
    <property type="entry name" value="Indole-3-glycerol phosphate synthase"/>
    <property type="match status" value="1"/>
</dbReference>
<proteinExistence type="inferred from homology"/>
<comment type="pathway">
    <text evidence="2">Amino-acid biosynthesis; L-tryptophan biosynthesis; L-tryptophan from chorismate: step 4/5.</text>
</comment>
<gene>
    <name evidence="11" type="ORF">METZ01_LOCUS44621</name>
</gene>
<dbReference type="InterPro" id="IPR013798">
    <property type="entry name" value="Indole-3-glycerol_P_synth_dom"/>
</dbReference>
<organism evidence="11">
    <name type="scientific">marine metagenome</name>
    <dbReference type="NCBI Taxonomy" id="408172"/>
    <lineage>
        <taxon>unclassified sequences</taxon>
        <taxon>metagenomes</taxon>
        <taxon>ecological metagenomes</taxon>
    </lineage>
</organism>
<evidence type="ECO:0000256" key="2">
    <source>
        <dbReference type="ARBA" id="ARBA00004696"/>
    </source>
</evidence>
<dbReference type="SUPFAM" id="SSF51366">
    <property type="entry name" value="Ribulose-phoshate binding barrel"/>
    <property type="match status" value="1"/>
</dbReference>
<evidence type="ECO:0000256" key="7">
    <source>
        <dbReference type="ARBA" id="ARBA00023141"/>
    </source>
</evidence>
<dbReference type="GO" id="GO:0004640">
    <property type="term" value="F:phosphoribosylanthranilate isomerase activity"/>
    <property type="evidence" value="ECO:0007669"/>
    <property type="project" value="TreeGrafter"/>
</dbReference>
<dbReference type="NCBIfam" id="NF001377">
    <property type="entry name" value="PRK00278.2-4"/>
    <property type="match status" value="1"/>
</dbReference>
<dbReference type="HAMAP" id="MF_00134_B">
    <property type="entry name" value="IGPS_B"/>
    <property type="match status" value="1"/>
</dbReference>
<dbReference type="InterPro" id="IPR013785">
    <property type="entry name" value="Aldolase_TIM"/>
</dbReference>
<evidence type="ECO:0000256" key="3">
    <source>
        <dbReference type="ARBA" id="ARBA00012362"/>
    </source>
</evidence>
<dbReference type="InterPro" id="IPR045186">
    <property type="entry name" value="Indole-3-glycerol_P_synth"/>
</dbReference>
<dbReference type="Gene3D" id="3.20.20.70">
    <property type="entry name" value="Aldolase class I"/>
    <property type="match status" value="1"/>
</dbReference>
<dbReference type="EC" id="4.1.1.48" evidence="3"/>
<comment type="catalytic activity">
    <reaction evidence="1">
        <text>1-(2-carboxyphenylamino)-1-deoxy-D-ribulose 5-phosphate + H(+) = (1S,2R)-1-C-(indol-3-yl)glycerol 3-phosphate + CO2 + H2O</text>
        <dbReference type="Rhea" id="RHEA:23476"/>
        <dbReference type="ChEBI" id="CHEBI:15377"/>
        <dbReference type="ChEBI" id="CHEBI:15378"/>
        <dbReference type="ChEBI" id="CHEBI:16526"/>
        <dbReference type="ChEBI" id="CHEBI:58613"/>
        <dbReference type="ChEBI" id="CHEBI:58866"/>
        <dbReference type="EC" id="4.1.1.48"/>
    </reaction>
</comment>
<accession>A0A381RPE2</accession>
<dbReference type="InterPro" id="IPR011060">
    <property type="entry name" value="RibuloseP-bd_barrel"/>
</dbReference>
<dbReference type="PANTHER" id="PTHR22854">
    <property type="entry name" value="TRYPTOPHAN BIOSYNTHESIS PROTEIN"/>
    <property type="match status" value="1"/>
</dbReference>
<keyword evidence="7" id="KW-0057">Aromatic amino acid biosynthesis</keyword>
<dbReference type="CDD" id="cd00331">
    <property type="entry name" value="IGPS"/>
    <property type="match status" value="1"/>
</dbReference>
<sequence length="265" mass="29617">MSNILDQIFADKKKELPGTQRQSPLSEIKQRIGDQQPARDVFKALEKGDTSRIIAEIKPKTPFKGELRKGFDAKTIAEDYVEHGAATLSILTESNYFGSSIKVFQEIRKIAAIPLLRKDFIFDEYQVYESRAYGADLFLLIATWLDQSLMSDLLSLGEELGMPALIETHNEWDMEKAFAANAKLIGINNRDLTNGKTDLGITRRLAPMALQEKGKVLVCESGIHGREEIEEFESLGVHAFLIGESLMVSEDIPNKLKELLGNEGS</sequence>